<comment type="subcellular location">
    <subcellularLocation>
        <location evidence="1">Membrane</location>
    </subcellularLocation>
</comment>
<feature type="transmembrane region" description="Helical" evidence="5">
    <location>
        <begin position="76"/>
        <end position="94"/>
    </location>
</feature>
<protein>
    <recommendedName>
        <fullName evidence="6">G-protein coupled receptors family 1 profile domain-containing protein</fullName>
    </recommendedName>
</protein>
<keyword evidence="3 5" id="KW-1133">Transmembrane helix</keyword>
<dbReference type="EMBL" id="KN716619">
    <property type="protein sequence ID" value="KJH42836.1"/>
    <property type="molecule type" value="Genomic_DNA"/>
</dbReference>
<evidence type="ECO:0000313" key="7">
    <source>
        <dbReference type="EMBL" id="KJH42836.1"/>
    </source>
</evidence>
<feature type="transmembrane region" description="Helical" evidence="5">
    <location>
        <begin position="179"/>
        <end position="201"/>
    </location>
</feature>
<evidence type="ECO:0000256" key="1">
    <source>
        <dbReference type="ARBA" id="ARBA00004370"/>
    </source>
</evidence>
<evidence type="ECO:0000256" key="2">
    <source>
        <dbReference type="ARBA" id="ARBA00022692"/>
    </source>
</evidence>
<name>A0A0D8XKH1_DICVI</name>
<keyword evidence="2 5" id="KW-0812">Transmembrane</keyword>
<dbReference type="InterPro" id="IPR017452">
    <property type="entry name" value="GPCR_Rhodpsn_7TM"/>
</dbReference>
<dbReference type="OrthoDB" id="5800536at2759"/>
<evidence type="ECO:0000256" key="5">
    <source>
        <dbReference type="SAM" id="Phobius"/>
    </source>
</evidence>
<dbReference type="Gene3D" id="1.20.1070.10">
    <property type="entry name" value="Rhodopsin 7-helix transmembrane proteins"/>
    <property type="match status" value="1"/>
</dbReference>
<dbReference type="InterPro" id="IPR019430">
    <property type="entry name" value="7TM_GPCR_serpentine_rcpt_Srx"/>
</dbReference>
<reference evidence="7 8" key="1">
    <citation type="submission" date="2013-11" db="EMBL/GenBank/DDBJ databases">
        <title>Draft genome of the bovine lungworm Dictyocaulus viviparus.</title>
        <authorList>
            <person name="Mitreva M."/>
        </authorList>
    </citation>
    <scope>NUCLEOTIDE SEQUENCE [LARGE SCALE GENOMIC DNA]</scope>
    <source>
        <strain evidence="7 8">HannoverDv2000</strain>
    </source>
</reference>
<evidence type="ECO:0000313" key="8">
    <source>
        <dbReference type="Proteomes" id="UP000053766"/>
    </source>
</evidence>
<dbReference type="PANTHER" id="PTHR23017">
    <property type="entry name" value="SERPENTINE RECEPTOR, CLASS X"/>
    <property type="match status" value="1"/>
</dbReference>
<dbReference type="SUPFAM" id="SSF81321">
    <property type="entry name" value="Family A G protein-coupled receptor-like"/>
    <property type="match status" value="1"/>
</dbReference>
<evidence type="ECO:0000256" key="4">
    <source>
        <dbReference type="ARBA" id="ARBA00023136"/>
    </source>
</evidence>
<accession>A0A0D8XKH1</accession>
<sequence length="276" mass="32677">MNLFHFMNSFSSIIFFDDLFGSNKIETDWMNKVFGLMNVMLWNVNVYLRFAISLNRLIAITLPLQTSTILNVKNTSIVVLLCWLFGFCHITPYLRTEKCFILFNTTTWSWTFSDSSCIRNGWNSANFYTILAVLIAILLLDFTTIISLKSKNNGMKCQDREQFYSYVAQRRRLRMEIRLFVQTIYENSIFFYAIVNFYYFSTLFKNRWIVFFTSTFVWQICLALDGLIISLFHFRPSHLGIKSIRTKTPMMIPAITKSFNFKAKKHEKNACVWTWK</sequence>
<feature type="transmembrane region" description="Helical" evidence="5">
    <location>
        <begin position="127"/>
        <end position="148"/>
    </location>
</feature>
<proteinExistence type="predicted"/>
<evidence type="ECO:0000259" key="6">
    <source>
        <dbReference type="PROSITE" id="PS50262"/>
    </source>
</evidence>
<dbReference type="PROSITE" id="PS50262">
    <property type="entry name" value="G_PROTEIN_RECEP_F1_2"/>
    <property type="match status" value="1"/>
</dbReference>
<feature type="transmembrane region" description="Helical" evidence="5">
    <location>
        <begin position="207"/>
        <end position="232"/>
    </location>
</feature>
<dbReference type="Pfam" id="PF10328">
    <property type="entry name" value="7TM_GPCR_Srx"/>
    <property type="match status" value="1"/>
</dbReference>
<organism evidence="7 8">
    <name type="scientific">Dictyocaulus viviparus</name>
    <name type="common">Bovine lungworm</name>
    <dbReference type="NCBI Taxonomy" id="29172"/>
    <lineage>
        <taxon>Eukaryota</taxon>
        <taxon>Metazoa</taxon>
        <taxon>Ecdysozoa</taxon>
        <taxon>Nematoda</taxon>
        <taxon>Chromadorea</taxon>
        <taxon>Rhabditida</taxon>
        <taxon>Rhabditina</taxon>
        <taxon>Rhabditomorpha</taxon>
        <taxon>Strongyloidea</taxon>
        <taxon>Metastrongylidae</taxon>
        <taxon>Dictyocaulus</taxon>
    </lineage>
</organism>
<keyword evidence="4 5" id="KW-0472">Membrane</keyword>
<feature type="domain" description="G-protein coupled receptors family 1 profile" evidence="6">
    <location>
        <begin position="1"/>
        <end position="146"/>
    </location>
</feature>
<reference evidence="8" key="2">
    <citation type="journal article" date="2016" name="Sci. Rep.">
        <title>Dictyocaulus viviparus genome, variome and transcriptome elucidate lungworm biology and support future intervention.</title>
        <authorList>
            <person name="McNulty S.N."/>
            <person name="Strube C."/>
            <person name="Rosa B.A."/>
            <person name="Martin J.C."/>
            <person name="Tyagi R."/>
            <person name="Choi Y.J."/>
            <person name="Wang Q."/>
            <person name="Hallsworth Pepin K."/>
            <person name="Zhang X."/>
            <person name="Ozersky P."/>
            <person name="Wilson R.K."/>
            <person name="Sternberg P.W."/>
            <person name="Gasser R.B."/>
            <person name="Mitreva M."/>
        </authorList>
    </citation>
    <scope>NUCLEOTIDE SEQUENCE [LARGE SCALE GENOMIC DNA]</scope>
    <source>
        <strain evidence="8">HannoverDv2000</strain>
    </source>
</reference>
<dbReference type="PANTHER" id="PTHR23017:SF3">
    <property type="entry name" value="G-PROTEIN COUPLED RECEPTORS FAMILY 1 PROFILE DOMAIN-CONTAINING PROTEIN"/>
    <property type="match status" value="1"/>
</dbReference>
<evidence type="ECO:0000256" key="3">
    <source>
        <dbReference type="ARBA" id="ARBA00022989"/>
    </source>
</evidence>
<keyword evidence="8" id="KW-1185">Reference proteome</keyword>
<dbReference type="GO" id="GO:0016020">
    <property type="term" value="C:membrane"/>
    <property type="evidence" value="ECO:0007669"/>
    <property type="project" value="UniProtKB-SubCell"/>
</dbReference>
<gene>
    <name evidence="7" type="ORF">DICVIV_11167</name>
</gene>
<dbReference type="CDD" id="cd00637">
    <property type="entry name" value="7tm_classA_rhodopsin-like"/>
    <property type="match status" value="1"/>
</dbReference>
<dbReference type="AlphaFoldDB" id="A0A0D8XKH1"/>
<dbReference type="Proteomes" id="UP000053766">
    <property type="component" value="Unassembled WGS sequence"/>
</dbReference>